<dbReference type="RefSeq" id="WP_172418861.1">
    <property type="nucleotide sequence ID" value="NZ_AP022558.1"/>
</dbReference>
<keyword evidence="1" id="KW-0614">Plasmid</keyword>
<dbReference type="Gene3D" id="3.40.50.150">
    <property type="entry name" value="Vaccinia Virus protein VP39"/>
    <property type="match status" value="1"/>
</dbReference>
<evidence type="ECO:0008006" key="3">
    <source>
        <dbReference type="Google" id="ProtNLM"/>
    </source>
</evidence>
<dbReference type="SUPFAM" id="SSF53335">
    <property type="entry name" value="S-adenosyl-L-methionine-dependent methyltransferases"/>
    <property type="match status" value="1"/>
</dbReference>
<evidence type="ECO:0000313" key="1">
    <source>
        <dbReference type="EMBL" id="BBW98884.1"/>
    </source>
</evidence>
<dbReference type="Proteomes" id="UP000501421">
    <property type="component" value="Plasmid pGspE55-1"/>
</dbReference>
<organism evidence="1 2">
    <name type="scientific">Geobacillus subterraneus</name>
    <dbReference type="NCBI Taxonomy" id="129338"/>
    <lineage>
        <taxon>Bacteria</taxon>
        <taxon>Bacillati</taxon>
        <taxon>Bacillota</taxon>
        <taxon>Bacilli</taxon>
        <taxon>Bacillales</taxon>
        <taxon>Anoxybacillaceae</taxon>
        <taxon>Geobacillus</taxon>
    </lineage>
</organism>
<geneLocation type="plasmid" evidence="1 2">
    <name>pGspE55-1</name>
</geneLocation>
<name>A0A679G1A2_9BACL</name>
<protein>
    <recommendedName>
        <fullName evidence="3">Methyltransferase</fullName>
    </recommendedName>
</protein>
<dbReference type="Pfam" id="PF13489">
    <property type="entry name" value="Methyltransf_23"/>
    <property type="match status" value="1"/>
</dbReference>
<reference evidence="2" key="1">
    <citation type="journal article" date="2020" name="Microbiol. Resour. Announc.">
        <title>Complete Genome Sequence of Geobacillus sp. Strain E55-1, Isolated from Mine Geyser in Japan.</title>
        <authorList>
            <person name="Miyazaki K."/>
            <person name="Hase E."/>
            <person name="Tokito N."/>
        </authorList>
    </citation>
    <scope>NUCLEOTIDE SEQUENCE [LARGE SCALE GENOMIC DNA]</scope>
    <source>
        <strain evidence="2">E55-1</strain>
        <plasmid evidence="2">pGspE55-1</plasmid>
    </source>
</reference>
<evidence type="ECO:0000313" key="2">
    <source>
        <dbReference type="Proteomes" id="UP000501421"/>
    </source>
</evidence>
<dbReference type="EMBL" id="AP022558">
    <property type="protein sequence ID" value="BBW98884.1"/>
    <property type="molecule type" value="Genomic_DNA"/>
</dbReference>
<keyword evidence="2" id="KW-1185">Reference proteome</keyword>
<gene>
    <name evidence="1" type="ORF">GsuE55_37170</name>
</gene>
<sequence>MFSPERTAIRTGVAQSAKRIPFYIRTHHSVLDYGAGKLRNAIFLVKQRYRVSVLDTVKQSQTWFQEGDPVLREWFEDVWTNQDRITKTYDAVLCSFVLNVVLKKEREAILCHIDELLCPGGWVFLEVRKERGILQCKHKEPFEDGFLVGTRVRTFQKPYGWDSFFGEYDAWFRRLGWDVVETFSSSDSLGAVLQKQPKHSFVDKGC</sequence>
<dbReference type="AlphaFoldDB" id="A0A679G1A2"/>
<proteinExistence type="predicted"/>
<dbReference type="InterPro" id="IPR029063">
    <property type="entry name" value="SAM-dependent_MTases_sf"/>
</dbReference>
<accession>A0A679G1A2</accession>